<sequence>MRQTSSTAQAACPQHDPIFAAQLFEQAGASETPDTYVWALELAAGIVCRGVGDSTISETAREMLDACLDGAAEPGQRLLRSVYNLGHLSSGIAAIGELLNCWTVPLEQRDAAWMREALAAHTTAVLLFGDLKALRRGDQSRRRQPTVRRTILADNVVPFPTPPGCPADPACAPNGEA</sequence>
<gene>
    <name evidence="1" type="ORF">BHAOGJBA_4293</name>
</gene>
<dbReference type="AlphaFoldDB" id="A0AAV4ZRR0"/>
<protein>
    <submittedName>
        <fullName evidence="1">Uncharacterized protein</fullName>
    </submittedName>
</protein>
<comment type="caution">
    <text evidence="1">The sequence shown here is derived from an EMBL/GenBank/DDBJ whole genome shotgun (WGS) entry which is preliminary data.</text>
</comment>
<reference evidence="1" key="2">
    <citation type="submission" date="2021-08" db="EMBL/GenBank/DDBJ databases">
        <authorList>
            <person name="Tani A."/>
            <person name="Ola A."/>
            <person name="Ogura Y."/>
            <person name="Katsura K."/>
            <person name="Hayashi T."/>
        </authorList>
    </citation>
    <scope>NUCLEOTIDE SEQUENCE</scope>
    <source>
        <strain evidence="1">DSM 16372</strain>
    </source>
</reference>
<organism evidence="1 2">
    <name type="scientific">Methylobacterium hispanicum</name>
    <dbReference type="NCBI Taxonomy" id="270350"/>
    <lineage>
        <taxon>Bacteria</taxon>
        <taxon>Pseudomonadati</taxon>
        <taxon>Pseudomonadota</taxon>
        <taxon>Alphaproteobacteria</taxon>
        <taxon>Hyphomicrobiales</taxon>
        <taxon>Methylobacteriaceae</taxon>
        <taxon>Methylobacterium</taxon>
    </lineage>
</organism>
<dbReference type="EMBL" id="BPQO01000021">
    <property type="protein sequence ID" value="GJD90751.1"/>
    <property type="molecule type" value="Genomic_DNA"/>
</dbReference>
<reference evidence="1" key="1">
    <citation type="journal article" date="2016" name="Front. Microbiol.">
        <title>Genome Sequence of the Piezophilic, Mesophilic Sulfate-Reducing Bacterium Desulfovibrio indicus J2T.</title>
        <authorList>
            <person name="Cao J."/>
            <person name="Maignien L."/>
            <person name="Shao Z."/>
            <person name="Alain K."/>
            <person name="Jebbar M."/>
        </authorList>
    </citation>
    <scope>NUCLEOTIDE SEQUENCE</scope>
    <source>
        <strain evidence="1">DSM 16372</strain>
    </source>
</reference>
<evidence type="ECO:0000313" key="2">
    <source>
        <dbReference type="Proteomes" id="UP001055247"/>
    </source>
</evidence>
<keyword evidence="2" id="KW-1185">Reference proteome</keyword>
<evidence type="ECO:0000313" key="1">
    <source>
        <dbReference type="EMBL" id="GJD90751.1"/>
    </source>
</evidence>
<accession>A0AAV4ZRR0</accession>
<name>A0AAV4ZRR0_9HYPH</name>
<proteinExistence type="predicted"/>
<dbReference type="Proteomes" id="UP001055247">
    <property type="component" value="Unassembled WGS sequence"/>
</dbReference>
<dbReference type="RefSeq" id="WP_238230967.1">
    <property type="nucleotide sequence ID" value="NZ_BPQO01000021.1"/>
</dbReference>